<dbReference type="OMA" id="FWGEISN"/>
<feature type="region of interest" description="Disordered" evidence="1">
    <location>
        <begin position="1"/>
        <end position="44"/>
    </location>
</feature>
<name>K4AME0_SETIT</name>
<dbReference type="EnsemblPlants" id="KQK88886">
    <property type="protein sequence ID" value="KQK88886"/>
    <property type="gene ID" value="SETIT_040081mg"/>
</dbReference>
<protein>
    <submittedName>
        <fullName evidence="2">Uncharacterized protein</fullName>
    </submittedName>
</protein>
<sequence length="257" mass="28774">MKLVAGAFRRMTGSSSSHSRSSSSSPHFSKPTPSPSSMDYEEEQAKLQVDSMEVDASDASYLNLQGDREKQAYTIFKDRAFGHTKAYDLELLEKIGMDIDFTFVWSTIGWDEFSSVEELACCGFSSHGFWGEISNQIVHGKFAPRCNEIHNPTLRLMHKWLAITLFPREDIPLPNLGLRLYNCRSLTMPLEPQEEARRSNVSGGRMTRSMSRMPVGWAPTGYMPGVKPGYAPGWDQPSYQHGASSSAWQSASSDEWA</sequence>
<dbReference type="EMBL" id="AGNK02005584">
    <property type="status" value="NOT_ANNOTATED_CDS"/>
    <property type="molecule type" value="Genomic_DNA"/>
</dbReference>
<feature type="compositionally biased region" description="Low complexity" evidence="1">
    <location>
        <begin position="243"/>
        <end position="257"/>
    </location>
</feature>
<dbReference type="PANTHER" id="PTHR48243">
    <property type="entry name" value="AMINOTRANSFERASE-LIKE PLANT MOBILE DOMAIN-CONTAINING PROTEIN"/>
    <property type="match status" value="1"/>
</dbReference>
<proteinExistence type="predicted"/>
<organism evidence="2 3">
    <name type="scientific">Setaria italica</name>
    <name type="common">Foxtail millet</name>
    <name type="synonym">Panicum italicum</name>
    <dbReference type="NCBI Taxonomy" id="4555"/>
    <lineage>
        <taxon>Eukaryota</taxon>
        <taxon>Viridiplantae</taxon>
        <taxon>Streptophyta</taxon>
        <taxon>Embryophyta</taxon>
        <taxon>Tracheophyta</taxon>
        <taxon>Spermatophyta</taxon>
        <taxon>Magnoliopsida</taxon>
        <taxon>Liliopsida</taxon>
        <taxon>Poales</taxon>
        <taxon>Poaceae</taxon>
        <taxon>PACMAD clade</taxon>
        <taxon>Panicoideae</taxon>
        <taxon>Panicodae</taxon>
        <taxon>Paniceae</taxon>
        <taxon>Cenchrinae</taxon>
        <taxon>Setaria</taxon>
    </lineage>
</organism>
<dbReference type="AlphaFoldDB" id="K4AME0"/>
<keyword evidence="3" id="KW-1185">Reference proteome</keyword>
<dbReference type="Gramene" id="KQK88886">
    <property type="protein sequence ID" value="KQK88886"/>
    <property type="gene ID" value="SETIT_040081mg"/>
</dbReference>
<dbReference type="Proteomes" id="UP000004995">
    <property type="component" value="Unassembled WGS sequence"/>
</dbReference>
<dbReference type="PANTHER" id="PTHR48243:SF1">
    <property type="entry name" value="AMINOTRANSFERASE-LIKE PLANT MOBILE DOMAIN-CONTAINING PROTEIN"/>
    <property type="match status" value="1"/>
</dbReference>
<evidence type="ECO:0000313" key="2">
    <source>
        <dbReference type="EnsemblPlants" id="KQK88886"/>
    </source>
</evidence>
<evidence type="ECO:0000256" key="1">
    <source>
        <dbReference type="SAM" id="MobiDB-lite"/>
    </source>
</evidence>
<feature type="region of interest" description="Disordered" evidence="1">
    <location>
        <begin position="233"/>
        <end position="257"/>
    </location>
</feature>
<reference evidence="2" key="2">
    <citation type="submission" date="2018-08" db="UniProtKB">
        <authorList>
            <consortium name="EnsemblPlants"/>
        </authorList>
    </citation>
    <scope>IDENTIFICATION</scope>
    <source>
        <strain evidence="2">Yugu1</strain>
    </source>
</reference>
<dbReference type="HOGENOM" id="CLU_101582_0_0_1"/>
<accession>K4AME0</accession>
<evidence type="ECO:0000313" key="3">
    <source>
        <dbReference type="Proteomes" id="UP000004995"/>
    </source>
</evidence>
<dbReference type="InParanoid" id="K4AME0"/>
<feature type="compositionally biased region" description="Low complexity" evidence="1">
    <location>
        <begin position="14"/>
        <end position="37"/>
    </location>
</feature>
<reference evidence="3" key="1">
    <citation type="journal article" date="2012" name="Nat. Biotechnol.">
        <title>Reference genome sequence of the model plant Setaria.</title>
        <authorList>
            <person name="Bennetzen J.L."/>
            <person name="Schmutz J."/>
            <person name="Wang H."/>
            <person name="Percifield R."/>
            <person name="Hawkins J."/>
            <person name="Pontaroli A.C."/>
            <person name="Estep M."/>
            <person name="Feng L."/>
            <person name="Vaughn J.N."/>
            <person name="Grimwood J."/>
            <person name="Jenkins J."/>
            <person name="Barry K."/>
            <person name="Lindquist E."/>
            <person name="Hellsten U."/>
            <person name="Deshpande S."/>
            <person name="Wang X."/>
            <person name="Wu X."/>
            <person name="Mitros T."/>
            <person name="Triplett J."/>
            <person name="Yang X."/>
            <person name="Ye C.Y."/>
            <person name="Mauro-Herrera M."/>
            <person name="Wang L."/>
            <person name="Li P."/>
            <person name="Sharma M."/>
            <person name="Sharma R."/>
            <person name="Ronald P.C."/>
            <person name="Panaud O."/>
            <person name="Kellogg E.A."/>
            <person name="Brutnell T.P."/>
            <person name="Doust A.N."/>
            <person name="Tuskan G.A."/>
            <person name="Rokhsar D."/>
            <person name="Devos K.M."/>
        </authorList>
    </citation>
    <scope>NUCLEOTIDE SEQUENCE [LARGE SCALE GENOMIC DNA]</scope>
    <source>
        <strain evidence="3">cv. Yugu1</strain>
    </source>
</reference>